<protein>
    <submittedName>
        <fullName evidence="5">Aste57867_12377 protein</fullName>
    </submittedName>
</protein>
<dbReference type="SUPFAM" id="SSF49899">
    <property type="entry name" value="Concanavalin A-like lectins/glucanases"/>
    <property type="match status" value="3"/>
</dbReference>
<reference evidence="5 6" key="1">
    <citation type="submission" date="2019-03" db="EMBL/GenBank/DDBJ databases">
        <authorList>
            <person name="Gaulin E."/>
            <person name="Dumas B."/>
        </authorList>
    </citation>
    <scope>NUCLEOTIDE SEQUENCE [LARGE SCALE GENOMIC DNA]</scope>
    <source>
        <strain evidence="5">CBS 568.67</strain>
    </source>
</reference>
<dbReference type="EMBL" id="CAADRA010005379">
    <property type="protein sequence ID" value="VFT89229.1"/>
    <property type="molecule type" value="Genomic_DNA"/>
</dbReference>
<evidence type="ECO:0000313" key="4">
    <source>
        <dbReference type="EMBL" id="KAF0696900.1"/>
    </source>
</evidence>
<dbReference type="PANTHER" id="PTHR10963">
    <property type="entry name" value="GLYCOSYL HYDROLASE-RELATED"/>
    <property type="match status" value="1"/>
</dbReference>
<comment type="similarity">
    <text evidence="1">Belongs to the glycosyl hydrolase 16 family.</text>
</comment>
<evidence type="ECO:0000313" key="5">
    <source>
        <dbReference type="EMBL" id="VFT89229.1"/>
    </source>
</evidence>
<dbReference type="Gene3D" id="2.60.120.200">
    <property type="match status" value="3"/>
</dbReference>
<dbReference type="EMBL" id="VJMH01005358">
    <property type="protein sequence ID" value="KAF0696900.1"/>
    <property type="molecule type" value="Genomic_DNA"/>
</dbReference>
<dbReference type="Pfam" id="PF00722">
    <property type="entry name" value="Glyco_hydro_16"/>
    <property type="match status" value="1"/>
</dbReference>
<accession>A0A485KVD4</accession>
<proteinExistence type="inferred from homology"/>
<name>A0A485KVD4_9STRA</name>
<dbReference type="InterPro" id="IPR000757">
    <property type="entry name" value="Beta-glucanase-like"/>
</dbReference>
<dbReference type="PANTHER" id="PTHR10963:SF55">
    <property type="entry name" value="GLYCOSIDE HYDROLASE FAMILY 16 PROTEIN"/>
    <property type="match status" value="1"/>
</dbReference>
<dbReference type="GO" id="GO:0004553">
    <property type="term" value="F:hydrolase activity, hydrolyzing O-glycosyl compounds"/>
    <property type="evidence" value="ECO:0007669"/>
    <property type="project" value="InterPro"/>
</dbReference>
<keyword evidence="6" id="KW-1185">Reference proteome</keyword>
<reference evidence="4" key="2">
    <citation type="submission" date="2019-06" db="EMBL/GenBank/DDBJ databases">
        <title>Genomics analysis of Aphanomyces spp. identifies a new class of oomycete effector associated with host adaptation.</title>
        <authorList>
            <person name="Gaulin E."/>
        </authorList>
    </citation>
    <scope>NUCLEOTIDE SEQUENCE</scope>
    <source>
        <strain evidence="4">CBS 578.67</strain>
    </source>
</reference>
<evidence type="ECO:0000256" key="2">
    <source>
        <dbReference type="SAM" id="Phobius"/>
    </source>
</evidence>
<dbReference type="PROSITE" id="PS51762">
    <property type="entry name" value="GH16_2"/>
    <property type="match status" value="3"/>
</dbReference>
<evidence type="ECO:0000256" key="1">
    <source>
        <dbReference type="ARBA" id="ARBA00006865"/>
    </source>
</evidence>
<dbReference type="AlphaFoldDB" id="A0A485KVD4"/>
<dbReference type="InterPro" id="IPR013320">
    <property type="entry name" value="ConA-like_dom_sf"/>
</dbReference>
<feature type="domain" description="GH16" evidence="3">
    <location>
        <begin position="10"/>
        <end position="378"/>
    </location>
</feature>
<dbReference type="GO" id="GO:0005975">
    <property type="term" value="P:carbohydrate metabolic process"/>
    <property type="evidence" value="ECO:0007669"/>
    <property type="project" value="InterPro"/>
</dbReference>
<organism evidence="5 6">
    <name type="scientific">Aphanomyces stellatus</name>
    <dbReference type="NCBI Taxonomy" id="120398"/>
    <lineage>
        <taxon>Eukaryota</taxon>
        <taxon>Sar</taxon>
        <taxon>Stramenopiles</taxon>
        <taxon>Oomycota</taxon>
        <taxon>Saprolegniomycetes</taxon>
        <taxon>Saprolegniales</taxon>
        <taxon>Verrucalvaceae</taxon>
        <taxon>Aphanomyces</taxon>
    </lineage>
</organism>
<evidence type="ECO:0000259" key="3">
    <source>
        <dbReference type="PROSITE" id="PS51762"/>
    </source>
</evidence>
<gene>
    <name evidence="5" type="primary">Aste57867_12377</name>
    <name evidence="4" type="ORF">As57867_012331</name>
    <name evidence="5" type="ORF">ASTE57867_12377</name>
</gene>
<keyword evidence="2" id="KW-0472">Membrane</keyword>
<feature type="transmembrane region" description="Helical" evidence="2">
    <location>
        <begin position="1207"/>
        <end position="1232"/>
    </location>
</feature>
<dbReference type="OrthoDB" id="4781at2759"/>
<dbReference type="Proteomes" id="UP000332933">
    <property type="component" value="Unassembled WGS sequence"/>
</dbReference>
<keyword evidence="2" id="KW-0812">Transmembrane</keyword>
<dbReference type="InterPro" id="IPR050546">
    <property type="entry name" value="Glycosyl_Hydrlase_16"/>
</dbReference>
<evidence type="ECO:0000313" key="6">
    <source>
        <dbReference type="Proteomes" id="UP000332933"/>
    </source>
</evidence>
<feature type="domain" description="GH16" evidence="3">
    <location>
        <begin position="766"/>
        <end position="1080"/>
    </location>
</feature>
<keyword evidence="2" id="KW-1133">Transmembrane helix</keyword>
<feature type="domain" description="GH16" evidence="3">
    <location>
        <begin position="473"/>
        <end position="759"/>
    </location>
</feature>
<sequence>MRVSTAVLAASLAAASKEEYLIFEDDFDAEFDLSVWKHDVTLGGNGNREFEVYVNSRNNSYVKDGKLHLRATLTDEAYGQESIEHGVMDLWGTSPYSSCSSPQFAGCRKEANGFDILPPVQSARIQTMESFSFKYGRVEVKTKLPKGDWLWPGIWMMAKDNRYGPWPSSGELDIMESRGNGPEYTDDKGDPIGNNRFSSCFHFGPAWNKDGYPSAVNDTKALPNNRSYGEEFHTFGFYWDEDEMYAYVDTPDQVITRVEAYGKKSFWDIGIETHAWNASDSYNNMQSGPINAPFDQEMYLIMNVAVGGTSIAKGFLDSGYFPDDQGGKPWRTNDSYPAANFYHARAKWFPTWTQGGVRSSDMSAMQIDSVKVWGIRGLTTYTNSKNPVQRYSDASAATTTMDCASVCPHAAEVTTCFEPASHGCFATPSTCFARTSPCTLPTERLIFQDSFDDTTTLDTAKWQHEVTMTGNTASFMHLATPSDTNAFVANGKLVVVPTLSEPVLGPLDTSTVDLWGDSPATQCTSNYNQGCLQTGNAARILPPVMSAMLRTEKSFSFRYGRVEVRAKLPSGQWLRPVFRLLPKYDSYGEWPQSGEMIVLEGNHGFATSHVHYGPYNISYGEASKMIPLDDDEFHVFGLYWDEHELYTYLDTRENVVARLTGFGSHPLWNERWGDNETSPWRGRRVQAPFDQLFYLSVGLRVGGTDGFFPDGVDGKPWNDTAIDHKATFYRAKDTWWPTWANASGRFEIDDVSVWATSEASNWAYHGAFDKAPAPKSDVLLFSDSFETLEMRHWKPEITMNTHGEFQMFVNHRQTGFVRDATLFLRPTLSADIIGNWSLYQGYIDMWGTDLPSKCTSAAASGCGHLATPADMAPPIQSASFRTAETFSFQYGHVQITATLPEGDFIVPHIRLVPLAASTGWLDILAAHSHVGNGSSTIYAGHCRHATSCDVASREVATKDTHVYGLVWDANEVVVYLDTPSDVLWRGKTPDIMHEEMYLVVQVSVGGVSPLPHYGFPNQPVWWDNASVANASLPHPHTQFYAAKAHWWPSWANRTVDDGHTVSDAAALQIHAVHVWSTVGTTWRTHRLVGDPDVARAVVQVQPPVGDASVTRVVAFTATCTTCPTPPLYDHAFIDALKSDGVPQLFPGQHHRLFGAVVVANGSAVTATVQYEPSSEAVTTAGKWSVLRAHTLDAVDATRPSGATHVNWLWVIVVGASALMGLLMLVVIVKVGSQIATKMMRRREYMDIPDKV</sequence>